<evidence type="ECO:0000313" key="5">
    <source>
        <dbReference type="EMBL" id="PNP60863.1"/>
    </source>
</evidence>
<dbReference type="AlphaFoldDB" id="A0A2K0USX7"/>
<keyword evidence="3" id="KW-1133">Transmembrane helix</keyword>
<name>A0A2K0USX7_GIBNY</name>
<dbReference type="InterPro" id="IPR020845">
    <property type="entry name" value="AMP-binding_CS"/>
</dbReference>
<gene>
    <name evidence="5" type="ORF">FNYG_14392</name>
</gene>
<dbReference type="NCBIfam" id="TIGR01733">
    <property type="entry name" value="AA-adenyl-dom"/>
    <property type="match status" value="1"/>
</dbReference>
<dbReference type="PANTHER" id="PTHR33927">
    <property type="entry name" value="TRANSMEMBRANE PROTEIN"/>
    <property type="match status" value="1"/>
</dbReference>
<organism evidence="5 6">
    <name type="scientific">Gibberella nygamai</name>
    <name type="common">Bean root rot disease fungus</name>
    <name type="synonym">Fusarium nygamai</name>
    <dbReference type="NCBI Taxonomy" id="42673"/>
    <lineage>
        <taxon>Eukaryota</taxon>
        <taxon>Fungi</taxon>
        <taxon>Dikarya</taxon>
        <taxon>Ascomycota</taxon>
        <taxon>Pezizomycotina</taxon>
        <taxon>Sordariomycetes</taxon>
        <taxon>Hypocreomycetidae</taxon>
        <taxon>Hypocreales</taxon>
        <taxon>Nectriaceae</taxon>
        <taxon>Fusarium</taxon>
        <taxon>Fusarium fujikuroi species complex</taxon>
    </lineage>
</organism>
<feature type="domain" description="AMP-dependent synthetase/ligase" evidence="4">
    <location>
        <begin position="36"/>
        <end position="369"/>
    </location>
</feature>
<dbReference type="InterPro" id="IPR010071">
    <property type="entry name" value="AA_adenyl_dom"/>
</dbReference>
<sequence>MVVISPLQGPSLHKSVLQLGQGDCVEPPFPTVTSAFYHHARTSPDTIALRDLSGSLKELTYGQLARRAQELAAQLIAQGVCPDSRVPLVAKRGLDMIIGIWAILSCGAQYVPLDGGVVPDETIRRVLEQAGGGVVLCLSSTKHRVTSQHPNQTVVVIDEIKTSPVEEDVHIDLATPDSGCYVIYTSGTTGEPKGVDITHRNVANLVCLAPGNLGVETGTCVGSVLNISFDMAAWEVFVCLCNGGTLVLRGSNWEPTLQQIDVLICTPTILSKYHPTQYPRIKTVATAGEPTTRSLADLWASHGTYWNCCGPTETTIVNTMHQHVVGQELSIGRPTPNNRVYILNGLGEPVPMGATGVMWAGGRGVSRGYIGLDEKTAERYKPDPFANDGSTMYNTGDLCRWRTDGSVEILGRVDDQVKVKGFRVELDGISASLASAPGVSRAAALLIDGEIHGFTTPRRCDATTTIKHVQQHQPYYAVPTHLHLLDELPSTPNGKVDKGKLKALALAKQTVATQPYEKEVVQDNHVELKSQSSMSSLSTLTEKIDLERGLPDKTLARPLRGLRHRIFIAYRTLFSLIGLLNLAALICVVALQLKPEWLGIITAINLVIALLVRQDAVINILYTIFCSVPKHLPLGIRKRCAKIYHLGGVHSGAGVCATAWLVISTVRGTICNAGFCEGPAIGSLATQVVSWVLCGLLCSMVATAWPSFRKQYHNFFERFHRFAGWTSLGLFWARTILAINDSRPQHQGLGIAAVKTPDFWLLVVATLSIASSWFFLRKVPVEAEVLSDHAVRLHFDYTVPVNGTFTRLSRRPLIEWHSFATIPNPQPNQHAKGYSLVVSNAGDWTRSCIQNPPSSIWVRGVPTCGVMRIATLFNRIVVVATGSGIGPLLGHIVHQTCPTQLIWSTSRPEESFGKELVGQVRDAIPDAVIWNTKTQGRPDLVRMGYNLAKSFDAEAVIIIANEKITKKVVYGLETRGVPAYGAIWDS</sequence>
<evidence type="ECO:0000256" key="3">
    <source>
        <dbReference type="SAM" id="Phobius"/>
    </source>
</evidence>
<comment type="caution">
    <text evidence="5">The sequence shown here is derived from an EMBL/GenBank/DDBJ whole genome shotgun (WGS) entry which is preliminary data.</text>
</comment>
<reference evidence="5 6" key="1">
    <citation type="submission" date="2017-06" db="EMBL/GenBank/DDBJ databases">
        <title>Genome of Fusarium nygamai isolate CS10214.</title>
        <authorList>
            <person name="Gardiner D.M."/>
            <person name="Obanor F."/>
            <person name="Kazan K."/>
        </authorList>
    </citation>
    <scope>NUCLEOTIDE SEQUENCE [LARGE SCALE GENOMIC DNA]</scope>
    <source>
        <strain evidence="5 6">CS10214</strain>
    </source>
</reference>
<dbReference type="InterPro" id="IPR042099">
    <property type="entry name" value="ANL_N_sf"/>
</dbReference>
<dbReference type="InterPro" id="IPR052979">
    <property type="entry name" value="Adenylate-forming_domain"/>
</dbReference>
<evidence type="ECO:0000259" key="4">
    <source>
        <dbReference type="Pfam" id="PF00501"/>
    </source>
</evidence>
<evidence type="ECO:0000256" key="2">
    <source>
        <dbReference type="ARBA" id="ARBA00022553"/>
    </source>
</evidence>
<keyword evidence="3" id="KW-0472">Membrane</keyword>
<keyword evidence="1" id="KW-0596">Phosphopantetheine</keyword>
<accession>A0A2K0USX7</accession>
<proteinExistence type="predicted"/>
<keyword evidence="3" id="KW-0812">Transmembrane</keyword>
<evidence type="ECO:0000313" key="6">
    <source>
        <dbReference type="Proteomes" id="UP000236664"/>
    </source>
</evidence>
<dbReference type="Pfam" id="PF00501">
    <property type="entry name" value="AMP-binding"/>
    <property type="match status" value="1"/>
</dbReference>
<dbReference type="PROSITE" id="PS00455">
    <property type="entry name" value="AMP_BINDING"/>
    <property type="match status" value="1"/>
</dbReference>
<feature type="transmembrane region" description="Helical" evidence="3">
    <location>
        <begin position="643"/>
        <end position="663"/>
    </location>
</feature>
<feature type="transmembrane region" description="Helical" evidence="3">
    <location>
        <begin position="568"/>
        <end position="591"/>
    </location>
</feature>
<dbReference type="PANTHER" id="PTHR33927:SF5">
    <property type="entry name" value="ENZYME, PUTATIVE (AFU_ORTHOLOGUE AFUA_8G01222)-RELATED"/>
    <property type="match status" value="1"/>
</dbReference>
<evidence type="ECO:0000256" key="1">
    <source>
        <dbReference type="ARBA" id="ARBA00022450"/>
    </source>
</evidence>
<dbReference type="Proteomes" id="UP000236664">
    <property type="component" value="Unassembled WGS sequence"/>
</dbReference>
<keyword evidence="6" id="KW-1185">Reference proteome</keyword>
<dbReference type="Gene3D" id="3.30.300.30">
    <property type="match status" value="1"/>
</dbReference>
<keyword evidence="2" id="KW-0597">Phosphoprotein</keyword>
<dbReference type="SUPFAM" id="SSF56801">
    <property type="entry name" value="Acetyl-CoA synthetase-like"/>
    <property type="match status" value="1"/>
</dbReference>
<protein>
    <recommendedName>
        <fullName evidence="4">AMP-dependent synthetase/ligase domain-containing protein</fullName>
    </recommendedName>
</protein>
<dbReference type="STRING" id="42673.A0A2K0USX7"/>
<dbReference type="EMBL" id="MTQA01000336">
    <property type="protein sequence ID" value="PNP60863.1"/>
    <property type="molecule type" value="Genomic_DNA"/>
</dbReference>
<feature type="transmembrane region" description="Helical" evidence="3">
    <location>
        <begin position="597"/>
        <end position="622"/>
    </location>
</feature>
<dbReference type="OrthoDB" id="3142841at2759"/>
<dbReference type="Gene3D" id="3.40.50.12780">
    <property type="entry name" value="N-terminal domain of ligase-like"/>
    <property type="match status" value="1"/>
</dbReference>
<feature type="transmembrane region" description="Helical" evidence="3">
    <location>
        <begin position="759"/>
        <end position="776"/>
    </location>
</feature>
<feature type="transmembrane region" description="Helical" evidence="3">
    <location>
        <begin position="688"/>
        <end position="707"/>
    </location>
</feature>
<dbReference type="InterPro" id="IPR000873">
    <property type="entry name" value="AMP-dep_synth/lig_dom"/>
</dbReference>
<dbReference type="InterPro" id="IPR045851">
    <property type="entry name" value="AMP-bd_C_sf"/>
</dbReference>
<feature type="transmembrane region" description="Helical" evidence="3">
    <location>
        <begin position="719"/>
        <end position="739"/>
    </location>
</feature>